<comment type="caution">
    <text evidence="3">The sequence shown here is derived from an EMBL/GenBank/DDBJ whole genome shotgun (WGS) entry which is preliminary data.</text>
</comment>
<sequence length="258" mass="26874">MARRRISYLSGFAIGLALVAAAGCGRKENDDGGTPPSPPAPSTAAPVAAELSSGPVNEPAESGLAIKRAIATADGDHAIVRGCDDNADLWLIDEGDGTLTQLLTQDAQSLYIEAYGERSAVPDDLTAARGQAGVFVLEQLLYAGASGEGRGCSAPAADYVVTARGNEPFWAATVTTTGMVWKQPSAPTQITLGELQSEDAEGTVSYRARGEGHALELFVDFQPCRDSMSGEYFAFSARAILDGKEFKGCGRVGKQDAP</sequence>
<evidence type="ECO:0000256" key="1">
    <source>
        <dbReference type="SAM" id="MobiDB-lite"/>
    </source>
</evidence>
<keyword evidence="2" id="KW-0732">Signal</keyword>
<evidence type="ECO:0000313" key="4">
    <source>
        <dbReference type="Proteomes" id="UP000588068"/>
    </source>
</evidence>
<organism evidence="3 4">
    <name type="scientific">Povalibacter uvarum</name>
    <dbReference type="NCBI Taxonomy" id="732238"/>
    <lineage>
        <taxon>Bacteria</taxon>
        <taxon>Pseudomonadati</taxon>
        <taxon>Pseudomonadota</taxon>
        <taxon>Gammaproteobacteria</taxon>
        <taxon>Steroidobacterales</taxon>
        <taxon>Steroidobacteraceae</taxon>
        <taxon>Povalibacter</taxon>
    </lineage>
</organism>
<dbReference type="Proteomes" id="UP000588068">
    <property type="component" value="Unassembled WGS sequence"/>
</dbReference>
<accession>A0A841HIR9</accession>
<feature type="signal peptide" evidence="2">
    <location>
        <begin position="1"/>
        <end position="22"/>
    </location>
</feature>
<gene>
    <name evidence="3" type="ORF">HNQ60_001969</name>
</gene>
<evidence type="ECO:0000313" key="3">
    <source>
        <dbReference type="EMBL" id="MBB6093091.1"/>
    </source>
</evidence>
<dbReference type="RefSeq" id="WP_184331123.1">
    <property type="nucleotide sequence ID" value="NZ_JACHHZ010000002.1"/>
</dbReference>
<feature type="region of interest" description="Disordered" evidence="1">
    <location>
        <begin position="26"/>
        <end position="58"/>
    </location>
</feature>
<keyword evidence="4" id="KW-1185">Reference proteome</keyword>
<feature type="chain" id="PRO_5032959615" evidence="2">
    <location>
        <begin position="23"/>
        <end position="258"/>
    </location>
</feature>
<evidence type="ECO:0000256" key="2">
    <source>
        <dbReference type="SAM" id="SignalP"/>
    </source>
</evidence>
<name>A0A841HIR9_9GAMM</name>
<protein>
    <submittedName>
        <fullName evidence="3">Putative membrane protein</fullName>
    </submittedName>
</protein>
<dbReference type="EMBL" id="JACHHZ010000002">
    <property type="protein sequence ID" value="MBB6093091.1"/>
    <property type="molecule type" value="Genomic_DNA"/>
</dbReference>
<dbReference type="AlphaFoldDB" id="A0A841HIR9"/>
<dbReference type="PROSITE" id="PS51257">
    <property type="entry name" value="PROKAR_LIPOPROTEIN"/>
    <property type="match status" value="1"/>
</dbReference>
<proteinExistence type="predicted"/>
<reference evidence="3 4" key="1">
    <citation type="submission" date="2020-08" db="EMBL/GenBank/DDBJ databases">
        <title>Genomic Encyclopedia of Type Strains, Phase IV (KMG-IV): sequencing the most valuable type-strain genomes for metagenomic binning, comparative biology and taxonomic classification.</title>
        <authorList>
            <person name="Goeker M."/>
        </authorList>
    </citation>
    <scope>NUCLEOTIDE SEQUENCE [LARGE SCALE GENOMIC DNA]</scope>
    <source>
        <strain evidence="3 4">DSM 26723</strain>
    </source>
</reference>